<dbReference type="Gene3D" id="3.30.1490.130">
    <property type="entry name" value="D-aminoacylase. Domain 3"/>
    <property type="match status" value="1"/>
</dbReference>
<dbReference type="Gene3D" id="2.30.40.10">
    <property type="entry name" value="Urease, subunit C, domain 1"/>
    <property type="match status" value="1"/>
</dbReference>
<dbReference type="EMBL" id="JAGJCF010000003">
    <property type="protein sequence ID" value="MBP0615102.1"/>
    <property type="molecule type" value="Genomic_DNA"/>
</dbReference>
<dbReference type="NCBIfam" id="NF006560">
    <property type="entry name" value="PRK09061.1"/>
    <property type="match status" value="1"/>
</dbReference>
<evidence type="ECO:0000259" key="1">
    <source>
        <dbReference type="Pfam" id="PF07969"/>
    </source>
</evidence>
<evidence type="ECO:0000313" key="3">
    <source>
        <dbReference type="Proteomes" id="UP000678276"/>
    </source>
</evidence>
<dbReference type="InterPro" id="IPR011059">
    <property type="entry name" value="Metal-dep_hydrolase_composite"/>
</dbReference>
<gene>
    <name evidence="2" type="ORF">J6595_05875</name>
</gene>
<organism evidence="2 3">
    <name type="scientific">Jiella mangrovi</name>
    <dbReference type="NCBI Taxonomy" id="2821407"/>
    <lineage>
        <taxon>Bacteria</taxon>
        <taxon>Pseudomonadati</taxon>
        <taxon>Pseudomonadota</taxon>
        <taxon>Alphaproteobacteria</taxon>
        <taxon>Hyphomicrobiales</taxon>
        <taxon>Aurantimonadaceae</taxon>
        <taxon>Jiella</taxon>
    </lineage>
</organism>
<dbReference type="Pfam" id="PF07969">
    <property type="entry name" value="Amidohydro_3"/>
    <property type="match status" value="1"/>
</dbReference>
<keyword evidence="3" id="KW-1185">Reference proteome</keyword>
<dbReference type="SUPFAM" id="SSF51338">
    <property type="entry name" value="Composite domain of metallo-dependent hydrolases"/>
    <property type="match status" value="1"/>
</dbReference>
<reference evidence="2 3" key="1">
    <citation type="submission" date="2021-04" db="EMBL/GenBank/DDBJ databases">
        <title>Whole genome sequence of Jiella sp. KSK16Y-1.</title>
        <authorList>
            <person name="Tuo L."/>
        </authorList>
    </citation>
    <scope>NUCLEOTIDE SEQUENCE [LARGE SCALE GENOMIC DNA]</scope>
    <source>
        <strain evidence="2 3">KSK16Y-1</strain>
    </source>
</reference>
<protein>
    <submittedName>
        <fullName evidence="2">Amidohydrolase family protein</fullName>
    </submittedName>
</protein>
<dbReference type="SUPFAM" id="SSF51556">
    <property type="entry name" value="Metallo-dependent hydrolases"/>
    <property type="match status" value="1"/>
</dbReference>
<accession>A0ABS4BEC3</accession>
<dbReference type="RefSeq" id="WP_209593527.1">
    <property type="nucleotide sequence ID" value="NZ_JAGJCF010000003.1"/>
</dbReference>
<comment type="caution">
    <text evidence="2">The sequence shown here is derived from an EMBL/GenBank/DDBJ whole genome shotgun (WGS) entry which is preliminary data.</text>
</comment>
<dbReference type="PANTHER" id="PTHR43668">
    <property type="entry name" value="ALLANTOINASE"/>
    <property type="match status" value="1"/>
</dbReference>
<sequence length="508" mass="54789">MASNREETGGGLFDIVIRGGRVIDPESGRDEIADVAIRGDAIAAVGADLGPAERVIEARGLVVAPGFVDLHAHGQSVPADRMQAFDGVTTTLELEVGALPVGEWYDVHARMGRVLNYGTAAAWLFARKAVMIGLDLDASQSSIAFMGAGSHDMRWSVETAGDREVEEIVALVRQGLDEGAIGIGIPNGYAPGAGLKELTRICDQAYETGCPTYTHIPYASNIDPKSAVESYVRLIGLAGATGAHMHVCHLNSTSLQDIERAAEILQRAQAQGLPVTVEAYPYGTGSTVVGAGFFTDPEFIRRTGTGYDDIQLVRNGHRFTDVDDLVTAREKDPSDLVLWHFLDVEANDRHRELLDVSITYPGGAIASDAVPWTLPDGSLYFGEEWPLPEEVSSHPRSSGTFTRFLRQYVRERGAVSLMEAIAKCTLIPARVIEGCAPQMSRKARLKPGCDADIVVFDPETVTDKATFEAMNRTSEGVVHLLVNGRSVIADGTLDREAAPGRPVRREPR</sequence>
<dbReference type="PANTHER" id="PTHR43668:SF2">
    <property type="entry name" value="ALLANTOINASE"/>
    <property type="match status" value="1"/>
</dbReference>
<proteinExistence type="predicted"/>
<dbReference type="Gene3D" id="3.20.20.140">
    <property type="entry name" value="Metal-dependent hydrolases"/>
    <property type="match status" value="1"/>
</dbReference>
<evidence type="ECO:0000313" key="2">
    <source>
        <dbReference type="EMBL" id="MBP0615102.1"/>
    </source>
</evidence>
<dbReference type="InterPro" id="IPR050138">
    <property type="entry name" value="DHOase/Allantoinase_Hydrolase"/>
</dbReference>
<feature type="domain" description="Amidohydrolase 3" evidence="1">
    <location>
        <begin position="54"/>
        <end position="487"/>
    </location>
</feature>
<dbReference type="InterPro" id="IPR032466">
    <property type="entry name" value="Metal_Hydrolase"/>
</dbReference>
<name>A0ABS4BEC3_9HYPH</name>
<dbReference type="Proteomes" id="UP000678276">
    <property type="component" value="Unassembled WGS sequence"/>
</dbReference>
<dbReference type="InterPro" id="IPR013108">
    <property type="entry name" value="Amidohydro_3"/>
</dbReference>
<dbReference type="InterPro" id="IPR023100">
    <property type="entry name" value="D-aminoacylase_insert_dom_sf"/>
</dbReference>